<protein>
    <recommendedName>
        <fullName evidence="3">Transcriptional regulator</fullName>
    </recommendedName>
</protein>
<dbReference type="Gene3D" id="1.10.357.10">
    <property type="entry name" value="Tetracycline Repressor, domain 2"/>
    <property type="match status" value="1"/>
</dbReference>
<dbReference type="SUPFAM" id="SSF46689">
    <property type="entry name" value="Homeodomain-like"/>
    <property type="match status" value="1"/>
</dbReference>
<proteinExistence type="predicted"/>
<gene>
    <name evidence="1" type="ORF">FFIC_090010</name>
</gene>
<evidence type="ECO:0000313" key="1">
    <source>
        <dbReference type="EMBL" id="GAO99179.1"/>
    </source>
</evidence>
<keyword evidence="2" id="KW-1185">Reference proteome</keyword>
<evidence type="ECO:0000313" key="2">
    <source>
        <dbReference type="Proteomes" id="UP000253891"/>
    </source>
</evidence>
<dbReference type="RefSeq" id="WP_061992606.1">
    <property type="nucleotide sequence ID" value="NZ_DF967986.1"/>
</dbReference>
<name>A0A0K8MH19_9LACO</name>
<dbReference type="InterPro" id="IPR009057">
    <property type="entry name" value="Homeodomain-like_sf"/>
</dbReference>
<sequence>MDNPSPLTTERIFHAYLQVARHADNPKDISLAKIAEVLGVSRQAIYKNHFQNINELTQSLHYYVDNKPFQAMKRFVKHQESYDLPELLNFFAEEIIPNLYEKHDFLGVFYSHVADPAWRPYLNKQYVDLLMPYYEGADGNVHGLTSKTLAELTINSVMAAISVWLTEDEPVPPEVFSERFLFLFTHSLVDLAKKE</sequence>
<organism evidence="1 2">
    <name type="scientific">Fructobacillus ficulneus</name>
    <dbReference type="NCBI Taxonomy" id="157463"/>
    <lineage>
        <taxon>Bacteria</taxon>
        <taxon>Bacillati</taxon>
        <taxon>Bacillota</taxon>
        <taxon>Bacilli</taxon>
        <taxon>Lactobacillales</taxon>
        <taxon>Lactobacillaceae</taxon>
        <taxon>Fructobacillus</taxon>
    </lineage>
</organism>
<evidence type="ECO:0008006" key="3">
    <source>
        <dbReference type="Google" id="ProtNLM"/>
    </source>
</evidence>
<dbReference type="Proteomes" id="UP000253891">
    <property type="component" value="Unassembled WGS sequence"/>
</dbReference>
<dbReference type="EMBL" id="DF967986">
    <property type="protein sequence ID" value="GAO99179.1"/>
    <property type="molecule type" value="Genomic_DNA"/>
</dbReference>
<dbReference type="OrthoDB" id="2241747at2"/>
<dbReference type="AlphaFoldDB" id="A0A0K8MH19"/>
<accession>A0A0K8MH19</accession>
<reference evidence="1 2" key="1">
    <citation type="journal article" date="2015" name="BMC Genomics">
        <title>Comparative genomics of Fructobacillus spp. and Leuconostoc spp. reveals niche-specific evolution of Fructobacillus spp.</title>
        <authorList>
            <person name="Endo A."/>
            <person name="Tanizawa Y."/>
            <person name="Tanaka N."/>
            <person name="Maeno S."/>
            <person name="Kumar H."/>
            <person name="Shiwa Y."/>
            <person name="Okada S."/>
            <person name="Yoshikawa H."/>
            <person name="Dicks L."/>
            <person name="Nakagawa J."/>
            <person name="Arita M."/>
        </authorList>
    </citation>
    <scope>NUCLEOTIDE SEQUENCE [LARGE SCALE GENOMIC DNA]</scope>
    <source>
        <strain evidence="1 2">JCM 12225</strain>
    </source>
</reference>